<keyword evidence="4" id="KW-1185">Reference proteome</keyword>
<reference evidence="2 3" key="1">
    <citation type="journal article" date="2014" name="Genome Announc.">
        <title>Draft Genome Sequence of the Haloacid-Degrading Burkholderia caribensis Strain MBA4.</title>
        <authorList>
            <person name="Pan Y."/>
            <person name="Kong K.F."/>
            <person name="Tsang J.S."/>
        </authorList>
    </citation>
    <scope>NUCLEOTIDE SEQUENCE [LARGE SCALE GENOMIC DNA]</scope>
    <source>
        <strain evidence="2 3">852011</strain>
    </source>
</reference>
<sequence>MSNADVVQFVPMTQNSIETQDPTTAKTVIQSNVSPAALAAQFGAGNVRVANANFNLAVNGTIVAFRAGESFVTNAALNAALAAANAPVT</sequence>
<dbReference type="AlphaFoldDB" id="A0A9Q6S153"/>
<name>A0A9Q6S153_9BURK</name>
<reference evidence="2" key="2">
    <citation type="submission" date="2016-06" db="EMBL/GenBank/DDBJ databases">
        <authorList>
            <person name="Huang P."/>
            <person name="Jiang X."/>
            <person name="Liu X."/>
        </authorList>
    </citation>
    <scope>NUCLEOTIDE SEQUENCE</scope>
    <source>
        <strain evidence="2">852011</strain>
    </source>
</reference>
<evidence type="ECO:0000313" key="1">
    <source>
        <dbReference type="EMBL" id="MEO1755356.1"/>
    </source>
</evidence>
<evidence type="ECO:0000313" key="3">
    <source>
        <dbReference type="Proteomes" id="UP000509548"/>
    </source>
</evidence>
<dbReference type="EMBL" id="JAYLVJ010000017">
    <property type="protein sequence ID" value="MEO1755356.1"/>
    <property type="molecule type" value="Genomic_DNA"/>
</dbReference>
<reference evidence="1 4" key="3">
    <citation type="submission" date="2024-01" db="EMBL/GenBank/DDBJ databases">
        <title>The diversity of rhizobia nodulating Mimosa spp. in eleven states of Brazil covering several biomes is determined by host plant, location, and edaphic factors.</title>
        <authorList>
            <person name="Rouws L."/>
            <person name="Barauna A."/>
            <person name="Beukes C."/>
            <person name="De Faria S.M."/>
            <person name="Gross E."/>
            <person name="Dos Reis Junior F.B."/>
            <person name="Simon M."/>
            <person name="Maluk M."/>
            <person name="Odee D.W."/>
            <person name="Kenicer G."/>
            <person name="Young J.P.W."/>
            <person name="Reis V.M."/>
            <person name="Zilli J."/>
            <person name="James E.K."/>
        </authorList>
    </citation>
    <scope>NUCLEOTIDE SEQUENCE [LARGE SCALE GENOMIC DNA]</scope>
    <source>
        <strain evidence="1 4">JHI1651</strain>
    </source>
</reference>
<dbReference type="Proteomes" id="UP000509548">
    <property type="component" value="Chromosome 1"/>
</dbReference>
<proteinExistence type="predicted"/>
<evidence type="ECO:0000313" key="2">
    <source>
        <dbReference type="EMBL" id="QLB62585.1"/>
    </source>
</evidence>
<gene>
    <name evidence="2" type="ORF">A9O66_09445</name>
    <name evidence="1" type="ORF">VOI32_15620</name>
</gene>
<organism evidence="2 3">
    <name type="scientific">Paraburkholderia caribensis</name>
    <dbReference type="NCBI Taxonomy" id="75105"/>
    <lineage>
        <taxon>Bacteria</taxon>
        <taxon>Pseudomonadati</taxon>
        <taxon>Pseudomonadota</taxon>
        <taxon>Betaproteobacteria</taxon>
        <taxon>Burkholderiales</taxon>
        <taxon>Burkholderiaceae</taxon>
        <taxon>Paraburkholderia</taxon>
    </lineage>
</organism>
<dbReference type="EMBL" id="CP015958">
    <property type="protein sequence ID" value="QLB62585.1"/>
    <property type="molecule type" value="Genomic_DNA"/>
</dbReference>
<dbReference type="RefSeq" id="WP_107201934.1">
    <property type="nucleotide sequence ID" value="NZ_CAJZAU010000057.1"/>
</dbReference>
<protein>
    <submittedName>
        <fullName evidence="2">Uncharacterized protein</fullName>
    </submittedName>
</protein>
<accession>A0A9Q6S153</accession>
<evidence type="ECO:0000313" key="4">
    <source>
        <dbReference type="Proteomes" id="UP001462961"/>
    </source>
</evidence>
<dbReference type="Proteomes" id="UP001462961">
    <property type="component" value="Unassembled WGS sequence"/>
</dbReference>